<feature type="signal peptide" evidence="1">
    <location>
        <begin position="1"/>
        <end position="22"/>
    </location>
</feature>
<accession>A0ABN0VRG8</accession>
<evidence type="ECO:0008006" key="4">
    <source>
        <dbReference type="Google" id="ProtNLM"/>
    </source>
</evidence>
<comment type="caution">
    <text evidence="2">The sequence shown here is derived from an EMBL/GenBank/DDBJ whole genome shotgun (WGS) entry which is preliminary data.</text>
</comment>
<reference evidence="2 3" key="1">
    <citation type="journal article" date="2019" name="Int. J. Syst. Evol. Microbiol.">
        <title>The Global Catalogue of Microorganisms (GCM) 10K type strain sequencing project: providing services to taxonomists for standard genome sequencing and annotation.</title>
        <authorList>
            <consortium name="The Broad Institute Genomics Platform"/>
            <consortium name="The Broad Institute Genome Sequencing Center for Infectious Disease"/>
            <person name="Wu L."/>
            <person name="Ma J."/>
        </authorList>
    </citation>
    <scope>NUCLEOTIDE SEQUENCE [LARGE SCALE GENOMIC DNA]</scope>
    <source>
        <strain evidence="2 3">JCM 9731</strain>
    </source>
</reference>
<dbReference type="EMBL" id="BAAADJ010000003">
    <property type="protein sequence ID" value="GAA0314956.1"/>
    <property type="molecule type" value="Genomic_DNA"/>
</dbReference>
<evidence type="ECO:0000313" key="2">
    <source>
        <dbReference type="EMBL" id="GAA0314956.1"/>
    </source>
</evidence>
<dbReference type="Proteomes" id="UP001500782">
    <property type="component" value="Unassembled WGS sequence"/>
</dbReference>
<name>A0ABN0VRG8_9BACI</name>
<feature type="chain" id="PRO_5045430218" description="Spore coat protein" evidence="1">
    <location>
        <begin position="23"/>
        <end position="254"/>
    </location>
</feature>
<keyword evidence="3" id="KW-1185">Reference proteome</keyword>
<protein>
    <recommendedName>
        <fullName evidence="4">Spore coat protein</fullName>
    </recommendedName>
</protein>
<evidence type="ECO:0000313" key="3">
    <source>
        <dbReference type="Proteomes" id="UP001500782"/>
    </source>
</evidence>
<gene>
    <name evidence="2" type="ORF">GCM10008967_01830</name>
</gene>
<dbReference type="SUPFAM" id="SSF69318">
    <property type="entry name" value="Integrin alpha N-terminal domain"/>
    <property type="match status" value="1"/>
</dbReference>
<organism evidence="2 3">
    <name type="scientific">Bacillus carboniphilus</name>
    <dbReference type="NCBI Taxonomy" id="86663"/>
    <lineage>
        <taxon>Bacteria</taxon>
        <taxon>Bacillati</taxon>
        <taxon>Bacillota</taxon>
        <taxon>Bacilli</taxon>
        <taxon>Bacillales</taxon>
        <taxon>Bacillaceae</taxon>
        <taxon>Bacillus</taxon>
    </lineage>
</organism>
<keyword evidence="1" id="KW-0732">Signal</keyword>
<dbReference type="RefSeq" id="WP_343795515.1">
    <property type="nucleotide sequence ID" value="NZ_BAAADJ010000003.1"/>
</dbReference>
<dbReference type="InterPro" id="IPR028994">
    <property type="entry name" value="Integrin_alpha_N"/>
</dbReference>
<proteinExistence type="predicted"/>
<sequence length="254" mass="28722">MVKKQLLLAFFAFFVLTLPALANVLTEIEETNNETNKVVQEYKEDVTGDGKQDTIVLEGVPYDKDSPYLKEIFLIVETDANKKFKVTLEGGYEPEAEFQDLNHDGVKDVFISVATGGSGGIYNYYLYSFKDNKQVDVGVPEPLTIQGEFQDDYKAIVSIPETQESYTVDLSGRKDEYDRLGLYVDGKLNEPTELMVDPYSFMKPENFGNVGYGLKAIQAISGAYHADGIGRVESKWYYKDNKWTLVDARFIPFE</sequence>
<evidence type="ECO:0000256" key="1">
    <source>
        <dbReference type="SAM" id="SignalP"/>
    </source>
</evidence>